<evidence type="ECO:0000313" key="1">
    <source>
        <dbReference type="EMBL" id="MPC83545.1"/>
    </source>
</evidence>
<name>A0A5B7IMG5_PORTR</name>
<dbReference type="Proteomes" id="UP000324222">
    <property type="component" value="Unassembled WGS sequence"/>
</dbReference>
<evidence type="ECO:0000313" key="2">
    <source>
        <dbReference type="Proteomes" id="UP000324222"/>
    </source>
</evidence>
<proteinExistence type="predicted"/>
<accession>A0A5B7IMG5</accession>
<comment type="caution">
    <text evidence="1">The sequence shown here is derived from an EMBL/GenBank/DDBJ whole genome shotgun (WGS) entry which is preliminary data.</text>
</comment>
<dbReference type="AlphaFoldDB" id="A0A5B7IMG5"/>
<dbReference type="EMBL" id="VSRR010062795">
    <property type="protein sequence ID" value="MPC83545.1"/>
    <property type="molecule type" value="Genomic_DNA"/>
</dbReference>
<protein>
    <submittedName>
        <fullName evidence="1">Uncharacterized protein</fullName>
    </submittedName>
</protein>
<reference evidence="1 2" key="1">
    <citation type="submission" date="2019-05" db="EMBL/GenBank/DDBJ databases">
        <title>Another draft genome of Portunus trituberculatus and its Hox gene families provides insights of decapod evolution.</title>
        <authorList>
            <person name="Jeong J.-H."/>
            <person name="Song I."/>
            <person name="Kim S."/>
            <person name="Choi T."/>
            <person name="Kim D."/>
            <person name="Ryu S."/>
            <person name="Kim W."/>
        </authorList>
    </citation>
    <scope>NUCLEOTIDE SEQUENCE [LARGE SCALE GENOMIC DNA]</scope>
    <source>
        <tissue evidence="1">Muscle</tissue>
    </source>
</reference>
<sequence length="92" mass="10177">MNPFLPLSLILPCTAATYYYTILLHPSSAHPSTLIYLLFSVPQHSSRNPGHPITDTNRSSLPHLLYPKKLCLSHDLLLYSSSPSPFSSVSNP</sequence>
<organism evidence="1 2">
    <name type="scientific">Portunus trituberculatus</name>
    <name type="common">Swimming crab</name>
    <name type="synonym">Neptunus trituberculatus</name>
    <dbReference type="NCBI Taxonomy" id="210409"/>
    <lineage>
        <taxon>Eukaryota</taxon>
        <taxon>Metazoa</taxon>
        <taxon>Ecdysozoa</taxon>
        <taxon>Arthropoda</taxon>
        <taxon>Crustacea</taxon>
        <taxon>Multicrustacea</taxon>
        <taxon>Malacostraca</taxon>
        <taxon>Eumalacostraca</taxon>
        <taxon>Eucarida</taxon>
        <taxon>Decapoda</taxon>
        <taxon>Pleocyemata</taxon>
        <taxon>Brachyura</taxon>
        <taxon>Eubrachyura</taxon>
        <taxon>Portunoidea</taxon>
        <taxon>Portunidae</taxon>
        <taxon>Portuninae</taxon>
        <taxon>Portunus</taxon>
    </lineage>
</organism>
<keyword evidence="2" id="KW-1185">Reference proteome</keyword>
<gene>
    <name evidence="1" type="ORF">E2C01_078257</name>
</gene>